<dbReference type="Proteomes" id="UP000494135">
    <property type="component" value="Unassembled WGS sequence"/>
</dbReference>
<evidence type="ECO:0000313" key="4">
    <source>
        <dbReference type="Proteomes" id="UP000494135"/>
    </source>
</evidence>
<evidence type="ECO:0000313" key="1">
    <source>
        <dbReference type="EMBL" id="CAB3751470.1"/>
    </source>
</evidence>
<dbReference type="Proteomes" id="UP000193146">
    <property type="component" value="Unassembled WGS sequence"/>
</dbReference>
<protein>
    <submittedName>
        <fullName evidence="2">Uncharacterized protein</fullName>
    </submittedName>
</protein>
<dbReference type="RefSeq" id="WP_085038017.1">
    <property type="nucleotide sequence ID" value="NZ_CADIKG010000002.1"/>
</dbReference>
<evidence type="ECO:0000313" key="3">
    <source>
        <dbReference type="Proteomes" id="UP000193146"/>
    </source>
</evidence>
<dbReference type="AlphaFoldDB" id="A0A1X1PMJ8"/>
<sequence>MDPLPSCRSPAAPVSAVDPPALARVRHTLARTLCRAACGAGLVALSSAFAWAGGNDIILPIPSFTASTVPANGDVNPYGIAFVPRGVPPWSTLKPGDVVVSNFNAASNTQGTGTTIVKLSPGKTPATFFQGSNLGLTTALVVLRSGFVLVGNVPAPDGKTVVPPGSLLVIGPQGNLVTQLSSAALLDGPWDMTVIDRGQRVTAFVSNVLNGTVSRIELAIGDNGVTMLPGSRIIASGYVNRTDPNALVVGPTGLAYDPNTDVLYVASTGDNAVFAIQNAASTNRNGGVGRMIYFDAAHLHGPLALALAPNGHLVTANGDAVNADSLQPSEIVEFTVDGRFVAQMQVDTVPGAAFGLAFGRGSKGQLEFAAVDDNTNTAMVWTLRSDNNNNAQ</sequence>
<keyword evidence="3" id="KW-1185">Reference proteome</keyword>
<dbReference type="SUPFAM" id="SSF63829">
    <property type="entry name" value="Calcium-dependent phosphotriesterase"/>
    <property type="match status" value="1"/>
</dbReference>
<proteinExistence type="predicted"/>
<reference evidence="2 3" key="1">
    <citation type="submission" date="2017-04" db="EMBL/GenBank/DDBJ databases">
        <title>Burkholderia puraquae sp. nov., a novel Burkholderia cepacia complex species from hospital setting samples.</title>
        <authorList>
            <person name="Martina P."/>
            <person name="Leguizamon M."/>
            <person name="Prieto C."/>
            <person name="Sousa S."/>
            <person name="Montanaro P."/>
            <person name="Draghi W."/>
            <person name="Staembler M."/>
            <person name="Bettiol M."/>
            <person name="Figoli C."/>
            <person name="Palau J."/>
            <person name="Alvarez F."/>
            <person name="Benetti S."/>
            <person name="Anchat E."/>
            <person name="Vescina C."/>
            <person name="Ferreras J."/>
            <person name="Lasch P."/>
            <person name="Lagares A."/>
            <person name="Zorreguieta A."/>
            <person name="Yantorno O."/>
            <person name="Bosch A."/>
        </authorList>
    </citation>
    <scope>NUCLEOTIDE SEQUENCE [LARGE SCALE GENOMIC DNA]</scope>
    <source>
        <strain evidence="2 3">CAMPA 1040</strain>
    </source>
</reference>
<name>A0A1X1PMJ8_9BURK</name>
<reference evidence="1 4" key="2">
    <citation type="submission" date="2020-04" db="EMBL/GenBank/DDBJ databases">
        <authorList>
            <person name="De Canck E."/>
        </authorList>
    </citation>
    <scope>NUCLEOTIDE SEQUENCE [LARGE SCALE GENOMIC DNA]</scope>
    <source>
        <strain evidence="1 4">LMG 29660</strain>
    </source>
</reference>
<dbReference type="Gene3D" id="2.130.10.10">
    <property type="entry name" value="YVTN repeat-like/Quinoprotein amine dehydrogenase"/>
    <property type="match status" value="1"/>
</dbReference>
<dbReference type="OrthoDB" id="110418at2"/>
<dbReference type="InterPro" id="IPR015943">
    <property type="entry name" value="WD40/YVTN_repeat-like_dom_sf"/>
</dbReference>
<evidence type="ECO:0000313" key="2">
    <source>
        <dbReference type="EMBL" id="ORT87914.1"/>
    </source>
</evidence>
<dbReference type="EMBL" id="NBYX01000002">
    <property type="protein sequence ID" value="ORT87914.1"/>
    <property type="molecule type" value="Genomic_DNA"/>
</dbReference>
<dbReference type="EMBL" id="CADIKG010000002">
    <property type="protein sequence ID" value="CAB3751470.1"/>
    <property type="molecule type" value="Genomic_DNA"/>
</dbReference>
<organism evidence="2 3">
    <name type="scientific">Burkholderia puraquae</name>
    <dbReference type="NCBI Taxonomy" id="1904757"/>
    <lineage>
        <taxon>Bacteria</taxon>
        <taxon>Pseudomonadati</taxon>
        <taxon>Pseudomonadota</taxon>
        <taxon>Betaproteobacteria</taxon>
        <taxon>Burkholderiales</taxon>
        <taxon>Burkholderiaceae</taxon>
        <taxon>Burkholderia</taxon>
        <taxon>Burkholderia cepacia complex</taxon>
    </lineage>
</organism>
<gene>
    <name evidence="2" type="ORF">B7G54_04600</name>
    <name evidence="1" type="ORF">LMG29660_01606</name>
</gene>
<accession>A0A1X1PMJ8</accession>